<organism evidence="2 5">
    <name type="scientific">Teichococcus wenyumeiae</name>
    <dbReference type="NCBI Taxonomy" id="2478470"/>
    <lineage>
        <taxon>Bacteria</taxon>
        <taxon>Pseudomonadati</taxon>
        <taxon>Pseudomonadota</taxon>
        <taxon>Alphaproteobacteria</taxon>
        <taxon>Acetobacterales</taxon>
        <taxon>Roseomonadaceae</taxon>
        <taxon>Roseomonas</taxon>
    </lineage>
</organism>
<dbReference type="RefSeq" id="WP_120637840.1">
    <property type="nucleotide sequence ID" value="NZ_RAQU01000036.1"/>
</dbReference>
<gene>
    <name evidence="2" type="ORF">D6Z83_08190</name>
    <name evidence="3" type="ORF">EBE87_23120</name>
</gene>
<feature type="transmembrane region" description="Helical" evidence="1">
    <location>
        <begin position="12"/>
        <end position="36"/>
    </location>
</feature>
<evidence type="ECO:0000313" key="5">
    <source>
        <dbReference type="Proteomes" id="UP000278036"/>
    </source>
</evidence>
<evidence type="ECO:0000313" key="4">
    <source>
        <dbReference type="Proteomes" id="UP000274097"/>
    </source>
</evidence>
<accession>A0A3A9JBK0</accession>
<keyword evidence="1" id="KW-1133">Transmembrane helix</keyword>
<sequence length="100" mass="9926">MSSAQSLARVVMRALWILLGALIGALLTFIGTFLVLDGVGGEPACLPDEAVGCGVAVAGGALMVAILLGAPGGAISANALARYLPSRSAKKSSTEEVSRG</sequence>
<evidence type="ECO:0000313" key="2">
    <source>
        <dbReference type="EMBL" id="RKK04677.1"/>
    </source>
</evidence>
<protein>
    <submittedName>
        <fullName evidence="2">Uncharacterized protein</fullName>
    </submittedName>
</protein>
<name>A0A3A9JBK0_9PROT</name>
<keyword evidence="1" id="KW-0812">Transmembrane</keyword>
<dbReference type="EMBL" id="RAQU01000036">
    <property type="protein sequence ID" value="RKK04677.1"/>
    <property type="molecule type" value="Genomic_DNA"/>
</dbReference>
<dbReference type="AlphaFoldDB" id="A0A3A9JBK0"/>
<keyword evidence="1" id="KW-0472">Membrane</keyword>
<comment type="caution">
    <text evidence="2">The sequence shown here is derived from an EMBL/GenBank/DDBJ whole genome shotgun (WGS) entry which is preliminary data.</text>
</comment>
<dbReference type="Proteomes" id="UP000278036">
    <property type="component" value="Unassembled WGS sequence"/>
</dbReference>
<evidence type="ECO:0000256" key="1">
    <source>
        <dbReference type="SAM" id="Phobius"/>
    </source>
</evidence>
<proteinExistence type="predicted"/>
<evidence type="ECO:0000313" key="3">
    <source>
        <dbReference type="EMBL" id="RMI17320.1"/>
    </source>
</evidence>
<keyword evidence="4" id="KW-1185">Reference proteome</keyword>
<reference evidence="2 5" key="1">
    <citation type="submission" date="2018-09" db="EMBL/GenBank/DDBJ databases">
        <title>Roseomonas sp. nov., isolated from feces of Tibetan antelopes in the Qinghai-Tibet plateau, China.</title>
        <authorList>
            <person name="Tian Z."/>
        </authorList>
    </citation>
    <scope>NUCLEOTIDE SEQUENCE [LARGE SCALE GENOMIC DNA]</scope>
    <source>
        <strain evidence="3 4">Z23</strain>
        <strain evidence="2 5">Z24</strain>
    </source>
</reference>
<dbReference type="Proteomes" id="UP000274097">
    <property type="component" value="Unassembled WGS sequence"/>
</dbReference>
<feature type="transmembrane region" description="Helical" evidence="1">
    <location>
        <begin position="56"/>
        <end position="81"/>
    </location>
</feature>
<dbReference type="EMBL" id="RFLX01000032">
    <property type="protein sequence ID" value="RMI17320.1"/>
    <property type="molecule type" value="Genomic_DNA"/>
</dbReference>
<dbReference type="InParanoid" id="A0A3A9JBK0"/>